<evidence type="ECO:0000256" key="8">
    <source>
        <dbReference type="SAM" id="SignalP"/>
    </source>
</evidence>
<feature type="domain" description="GH18" evidence="9">
    <location>
        <begin position="29"/>
        <end position="391"/>
    </location>
</feature>
<dbReference type="InterPro" id="IPR001223">
    <property type="entry name" value="Glyco_hydro18_cat"/>
</dbReference>
<dbReference type="SUPFAM" id="SSF51445">
    <property type="entry name" value="(Trans)glycosidases"/>
    <property type="match status" value="1"/>
</dbReference>
<dbReference type="InterPro" id="IPR029070">
    <property type="entry name" value="Chitinase_insertion_sf"/>
</dbReference>
<dbReference type="CDD" id="cd06548">
    <property type="entry name" value="GH18_chitinase"/>
    <property type="match status" value="1"/>
</dbReference>
<dbReference type="OrthoDB" id="9775889at2"/>
<keyword evidence="11" id="KW-1185">Reference proteome</keyword>
<evidence type="ECO:0000259" key="9">
    <source>
        <dbReference type="PROSITE" id="PS51910"/>
    </source>
</evidence>
<dbReference type="SMART" id="SM00636">
    <property type="entry name" value="Glyco_18"/>
    <property type="match status" value="1"/>
</dbReference>
<evidence type="ECO:0000256" key="5">
    <source>
        <dbReference type="ARBA" id="ARBA00023295"/>
    </source>
</evidence>
<dbReference type="KEGG" id="care:LT85_1586"/>
<dbReference type="PANTHER" id="PTHR11177">
    <property type="entry name" value="CHITINASE"/>
    <property type="match status" value="1"/>
</dbReference>
<evidence type="ECO:0000313" key="11">
    <source>
        <dbReference type="Proteomes" id="UP000030302"/>
    </source>
</evidence>
<keyword evidence="4" id="KW-0119">Carbohydrate metabolism</keyword>
<dbReference type="GO" id="GO:0008843">
    <property type="term" value="F:endochitinase activity"/>
    <property type="evidence" value="ECO:0007669"/>
    <property type="project" value="UniProtKB-EC"/>
</dbReference>
<dbReference type="GO" id="GO:0006032">
    <property type="term" value="P:chitin catabolic process"/>
    <property type="evidence" value="ECO:0007669"/>
    <property type="project" value="UniProtKB-KW"/>
</dbReference>
<dbReference type="Gene3D" id="3.20.20.80">
    <property type="entry name" value="Glycosidases"/>
    <property type="match status" value="1"/>
</dbReference>
<dbReference type="InterPro" id="IPR050314">
    <property type="entry name" value="Glycosyl_Hydrlase_18"/>
</dbReference>
<evidence type="ECO:0000256" key="2">
    <source>
        <dbReference type="ARBA" id="ARBA00012729"/>
    </source>
</evidence>
<dbReference type="STRING" id="279058.LT85_1586"/>
<dbReference type="Proteomes" id="UP000030302">
    <property type="component" value="Chromosome"/>
</dbReference>
<dbReference type="InterPro" id="IPR001579">
    <property type="entry name" value="Glyco_hydro_18_chit_AS"/>
</dbReference>
<dbReference type="Pfam" id="PF00704">
    <property type="entry name" value="Glyco_hydro_18"/>
    <property type="match status" value="1"/>
</dbReference>
<dbReference type="SUPFAM" id="SSF54556">
    <property type="entry name" value="Chitinase insertion domain"/>
    <property type="match status" value="1"/>
</dbReference>
<evidence type="ECO:0000256" key="4">
    <source>
        <dbReference type="ARBA" id="ARBA00023024"/>
    </source>
</evidence>
<keyword evidence="5 6" id="KW-0326">Glycosidase</keyword>
<keyword evidence="4" id="KW-0624">Polysaccharide degradation</keyword>
<dbReference type="InterPro" id="IPR011583">
    <property type="entry name" value="Chitinase_II/V-like_cat"/>
</dbReference>
<proteinExistence type="inferred from homology"/>
<gene>
    <name evidence="10" type="primary">chiII</name>
    <name evidence="10" type="ORF">LT85_1586</name>
</gene>
<dbReference type="PROSITE" id="PS51910">
    <property type="entry name" value="GH18_2"/>
    <property type="match status" value="1"/>
</dbReference>
<organism evidence="10 11">
    <name type="scientific">Collimonas arenae</name>
    <dbReference type="NCBI Taxonomy" id="279058"/>
    <lineage>
        <taxon>Bacteria</taxon>
        <taxon>Pseudomonadati</taxon>
        <taxon>Pseudomonadota</taxon>
        <taxon>Betaproteobacteria</taxon>
        <taxon>Burkholderiales</taxon>
        <taxon>Oxalobacteraceae</taxon>
        <taxon>Collimonas</taxon>
    </lineage>
</organism>
<evidence type="ECO:0000256" key="6">
    <source>
        <dbReference type="RuleBase" id="RU000489"/>
    </source>
</evidence>
<dbReference type="PROSITE" id="PS01095">
    <property type="entry name" value="GH18_1"/>
    <property type="match status" value="1"/>
</dbReference>
<protein>
    <recommendedName>
        <fullName evidence="2">chitinase</fullName>
        <ecNumber evidence="2">3.2.1.14</ecNumber>
    </recommendedName>
</protein>
<comment type="catalytic activity">
    <reaction evidence="1">
        <text>Random endo-hydrolysis of N-acetyl-beta-D-glucosaminide (1-&gt;4)-beta-linkages in chitin and chitodextrins.</text>
        <dbReference type="EC" id="3.2.1.14"/>
    </reaction>
</comment>
<dbReference type="AlphaFoldDB" id="A0A0A1FAT4"/>
<evidence type="ECO:0000256" key="7">
    <source>
        <dbReference type="RuleBase" id="RU004453"/>
    </source>
</evidence>
<feature type="chain" id="PRO_5001974114" description="chitinase" evidence="8">
    <location>
        <begin position="21"/>
        <end position="392"/>
    </location>
</feature>
<keyword evidence="4" id="KW-0146">Chitin degradation</keyword>
<dbReference type="InterPro" id="IPR017853">
    <property type="entry name" value="GH"/>
</dbReference>
<dbReference type="Gene3D" id="3.10.50.10">
    <property type="match status" value="1"/>
</dbReference>
<accession>A0A0A1FAT4</accession>
<evidence type="ECO:0000256" key="1">
    <source>
        <dbReference type="ARBA" id="ARBA00000822"/>
    </source>
</evidence>
<keyword evidence="3 6" id="KW-0378">Hydrolase</keyword>
<keyword evidence="8" id="KW-0732">Signal</keyword>
<sequence>MKLIRLTMLMAALLPLLANAEGASAKPGYKVVAYYLPSQRQYSAADIDPAKITHLNYAFAVIKDGEVAADQAISAEQGPRDFVVLRALKQRNPAFKTLISVGGWAGSKDFSNVALTPQARKKFAASALDFIRKNGFDGVDIDWEFPVAGGDAGNAMRPEDRQNYTLLLQALRDQLDNAGKQEHRSYLLTAAIGNNRAFFQNTEMPKVATIVDWVNIMTYDFSGTWNKFAGHVAPLYNDPALARPEANPKFNVSSTVEMALQEGIPAGKLVLGMPFYGYSWKKCGATLHGQHQDCDGKGRGSIEDGELDYTDIDSTLVNRNGFTRYWNDAAKVPYLFNPDTGEFVSYDDPESLDYKIRYLKQKGLGGAMFWQLSADRNAALLDKVAADLLPPR</sequence>
<comment type="similarity">
    <text evidence="7">Belongs to the glycosyl hydrolase 18 family.</text>
</comment>
<evidence type="ECO:0000313" key="10">
    <source>
        <dbReference type="EMBL" id="AIY40744.1"/>
    </source>
</evidence>
<dbReference type="GO" id="GO:0005975">
    <property type="term" value="P:carbohydrate metabolic process"/>
    <property type="evidence" value="ECO:0007669"/>
    <property type="project" value="InterPro"/>
</dbReference>
<evidence type="ECO:0000256" key="3">
    <source>
        <dbReference type="ARBA" id="ARBA00022801"/>
    </source>
</evidence>
<dbReference type="GO" id="GO:0008061">
    <property type="term" value="F:chitin binding"/>
    <property type="evidence" value="ECO:0007669"/>
    <property type="project" value="InterPro"/>
</dbReference>
<name>A0A0A1FAT4_9BURK</name>
<reference evidence="11" key="1">
    <citation type="journal article" date="2014" name="Soil Biol. Biochem.">
        <title>Structure and function of bacterial communities in ageing soils: Insights from the Mendocino ecological staircase.</title>
        <authorList>
            <person name="Uroz S."/>
            <person name="Tech J.J."/>
            <person name="Sawaya N.A."/>
            <person name="Frey-Klett P."/>
            <person name="Leveau J.H.J."/>
        </authorList>
    </citation>
    <scope>NUCLEOTIDE SEQUENCE [LARGE SCALE GENOMIC DNA]</scope>
    <source>
        <strain evidence="11">Cal35</strain>
    </source>
</reference>
<dbReference type="PANTHER" id="PTHR11177:SF317">
    <property type="entry name" value="CHITINASE 12-RELATED"/>
    <property type="match status" value="1"/>
</dbReference>
<dbReference type="EC" id="3.2.1.14" evidence="2"/>
<feature type="signal peptide" evidence="8">
    <location>
        <begin position="1"/>
        <end position="20"/>
    </location>
</feature>
<dbReference type="RefSeq" id="WP_038487233.1">
    <property type="nucleotide sequence ID" value="NZ_CP009962.1"/>
</dbReference>
<dbReference type="EMBL" id="CP009962">
    <property type="protein sequence ID" value="AIY40744.1"/>
    <property type="molecule type" value="Genomic_DNA"/>
</dbReference>
<dbReference type="HOGENOM" id="CLU_002833_14_2_4"/>